<keyword evidence="2" id="KW-0472">Membrane</keyword>
<evidence type="ECO:0000313" key="3">
    <source>
        <dbReference type="EMBL" id="KAK4041422.1"/>
    </source>
</evidence>
<feature type="transmembrane region" description="Helical" evidence="2">
    <location>
        <begin position="16"/>
        <end position="45"/>
    </location>
</feature>
<dbReference type="EMBL" id="MU854357">
    <property type="protein sequence ID" value="KAK4041422.1"/>
    <property type="molecule type" value="Genomic_DNA"/>
</dbReference>
<reference evidence="4" key="1">
    <citation type="journal article" date="2023" name="Mol. Phylogenet. Evol.">
        <title>Genome-scale phylogeny and comparative genomics of the fungal order Sordariales.</title>
        <authorList>
            <person name="Hensen N."/>
            <person name="Bonometti L."/>
            <person name="Westerberg I."/>
            <person name="Brannstrom I.O."/>
            <person name="Guillou S."/>
            <person name="Cros-Aarteil S."/>
            <person name="Calhoun S."/>
            <person name="Haridas S."/>
            <person name="Kuo A."/>
            <person name="Mondo S."/>
            <person name="Pangilinan J."/>
            <person name="Riley R."/>
            <person name="LaButti K."/>
            <person name="Andreopoulos B."/>
            <person name="Lipzen A."/>
            <person name="Chen C."/>
            <person name="Yan M."/>
            <person name="Daum C."/>
            <person name="Ng V."/>
            <person name="Clum A."/>
            <person name="Steindorff A."/>
            <person name="Ohm R.A."/>
            <person name="Martin F."/>
            <person name="Silar P."/>
            <person name="Natvig D.O."/>
            <person name="Lalanne C."/>
            <person name="Gautier V."/>
            <person name="Ament-Velasquez S.L."/>
            <person name="Kruys A."/>
            <person name="Hutchinson M.I."/>
            <person name="Powell A.J."/>
            <person name="Barry K."/>
            <person name="Miller A.N."/>
            <person name="Grigoriev I.V."/>
            <person name="Debuchy R."/>
            <person name="Gladieux P."/>
            <person name="Hiltunen Thoren M."/>
            <person name="Johannesson H."/>
        </authorList>
    </citation>
    <scope>NUCLEOTIDE SEQUENCE [LARGE SCALE GENOMIC DNA]</scope>
    <source>
        <strain evidence="4">CBS 284.82</strain>
    </source>
</reference>
<evidence type="ECO:0000313" key="4">
    <source>
        <dbReference type="Proteomes" id="UP001303115"/>
    </source>
</evidence>
<feature type="transmembrane region" description="Helical" evidence="2">
    <location>
        <begin position="57"/>
        <end position="76"/>
    </location>
</feature>
<dbReference type="Proteomes" id="UP001303115">
    <property type="component" value="Unassembled WGS sequence"/>
</dbReference>
<accession>A0AAN6SSZ5</accession>
<feature type="transmembrane region" description="Helical" evidence="2">
    <location>
        <begin position="82"/>
        <end position="108"/>
    </location>
</feature>
<name>A0AAN6SSZ5_9PEZI</name>
<dbReference type="AlphaFoldDB" id="A0AAN6SSZ5"/>
<sequence>MPPTVRDTLSLRPRGFYAYVFLTARVAQIICLGVITGIVGNFLFIATRGRQPAPANLIVVIMFTSSALVWTLFSWTGFSRRYLPYAATWCADLVLLVPFAALTVVLGLPMADANCAAVAQDGEFEITAPPGSSVGRVAFAQDGRTACFKLFAVWVLLIVVCGLLAVSALSIGFLHLGEKQLAKAIFAMTADKPRGGSAGSGGYYSEGMNESRGRREFVPTPRARPGPGEVGGYGYNNPTAASRPSIDQDRLNLNRPITLAPARGGTRAFAGGPGYGEPLGQPAAARMPRLGPDEASQMAAVIYRQETQNTGTRGGWRKVTPSGEGGNGASPARPAGLGNVTMSSARGQPQSSRTRAGPAKAMGGGNDGFNPVASLPPQSASFGKVPIGNRMAPLHEAADGKGEDSPSSKGYQRKEPGNANRQDPRGGTPMASSPQGGFEGVPGTTSQESGATRNPHESLMPKPLAIGQNGKSGRQRARDKETESGWWGALASVIYRPQAEYDPSNVV</sequence>
<protein>
    <recommendedName>
        <fullName evidence="5">MARVEL domain-containing protein</fullName>
    </recommendedName>
</protein>
<evidence type="ECO:0000256" key="1">
    <source>
        <dbReference type="SAM" id="MobiDB-lite"/>
    </source>
</evidence>
<feature type="compositionally biased region" description="Basic and acidic residues" evidence="1">
    <location>
        <begin position="396"/>
        <end position="416"/>
    </location>
</feature>
<evidence type="ECO:0008006" key="5">
    <source>
        <dbReference type="Google" id="ProtNLM"/>
    </source>
</evidence>
<gene>
    <name evidence="3" type="ORF">C8A01DRAFT_45385</name>
</gene>
<feature type="region of interest" description="Disordered" evidence="1">
    <location>
        <begin position="306"/>
        <end position="485"/>
    </location>
</feature>
<feature type="compositionally biased region" description="Polar residues" evidence="1">
    <location>
        <begin position="443"/>
        <end position="452"/>
    </location>
</feature>
<keyword evidence="2" id="KW-1133">Transmembrane helix</keyword>
<feature type="compositionally biased region" description="Polar residues" evidence="1">
    <location>
        <begin position="340"/>
        <end position="354"/>
    </location>
</feature>
<proteinExistence type="predicted"/>
<keyword evidence="4" id="KW-1185">Reference proteome</keyword>
<feature type="region of interest" description="Disordered" evidence="1">
    <location>
        <begin position="196"/>
        <end position="236"/>
    </location>
</feature>
<organism evidence="3 4">
    <name type="scientific">Parachaetomium inaequale</name>
    <dbReference type="NCBI Taxonomy" id="2588326"/>
    <lineage>
        <taxon>Eukaryota</taxon>
        <taxon>Fungi</taxon>
        <taxon>Dikarya</taxon>
        <taxon>Ascomycota</taxon>
        <taxon>Pezizomycotina</taxon>
        <taxon>Sordariomycetes</taxon>
        <taxon>Sordariomycetidae</taxon>
        <taxon>Sordariales</taxon>
        <taxon>Chaetomiaceae</taxon>
        <taxon>Parachaetomium</taxon>
    </lineage>
</organism>
<feature type="transmembrane region" description="Helical" evidence="2">
    <location>
        <begin position="151"/>
        <end position="176"/>
    </location>
</feature>
<evidence type="ECO:0000256" key="2">
    <source>
        <dbReference type="SAM" id="Phobius"/>
    </source>
</evidence>
<comment type="caution">
    <text evidence="3">The sequence shown here is derived from an EMBL/GenBank/DDBJ whole genome shotgun (WGS) entry which is preliminary data.</text>
</comment>
<keyword evidence="2" id="KW-0812">Transmembrane</keyword>